<keyword evidence="1 9" id="KW-0963">Cytoplasm</keyword>
<comment type="catalytic activity">
    <reaction evidence="9">
        <text>dCMP + ATP = dCDP + ADP</text>
        <dbReference type="Rhea" id="RHEA:25094"/>
        <dbReference type="ChEBI" id="CHEBI:30616"/>
        <dbReference type="ChEBI" id="CHEBI:57566"/>
        <dbReference type="ChEBI" id="CHEBI:58593"/>
        <dbReference type="ChEBI" id="CHEBI:456216"/>
        <dbReference type="EC" id="2.7.4.14"/>
    </reaction>
</comment>
<dbReference type="InterPro" id="IPR000850">
    <property type="entry name" value="Adenylat/UMP-CMP_kin"/>
</dbReference>
<dbReference type="NCBIfam" id="TIGR01359">
    <property type="entry name" value="UMP_CMP_kin_fam"/>
    <property type="match status" value="1"/>
</dbReference>
<evidence type="ECO:0000256" key="7">
    <source>
        <dbReference type="ARBA" id="ARBA00023242"/>
    </source>
</evidence>
<proteinExistence type="inferred from homology"/>
<evidence type="ECO:0000313" key="10">
    <source>
        <dbReference type="EMBL" id="CAD9686050.1"/>
    </source>
</evidence>
<comment type="caution">
    <text evidence="9">Lacks conserved residue(s) required for the propagation of feature annotation.</text>
</comment>
<dbReference type="GO" id="GO:0005524">
    <property type="term" value="F:ATP binding"/>
    <property type="evidence" value="ECO:0007669"/>
    <property type="project" value="UniProtKB-KW"/>
</dbReference>
<dbReference type="GO" id="GO:0006221">
    <property type="term" value="P:pyrimidine nucleotide biosynthetic process"/>
    <property type="evidence" value="ECO:0007669"/>
    <property type="project" value="UniProtKB-UniRule"/>
</dbReference>
<evidence type="ECO:0000256" key="5">
    <source>
        <dbReference type="ARBA" id="ARBA00022840"/>
    </source>
</evidence>
<comment type="catalytic activity">
    <reaction evidence="9">
        <text>CMP + ATP = CDP + ADP</text>
        <dbReference type="Rhea" id="RHEA:11600"/>
        <dbReference type="ChEBI" id="CHEBI:30616"/>
        <dbReference type="ChEBI" id="CHEBI:58069"/>
        <dbReference type="ChEBI" id="CHEBI:60377"/>
        <dbReference type="ChEBI" id="CHEBI:456216"/>
        <dbReference type="EC" id="2.7.4.14"/>
    </reaction>
</comment>
<name>A0A7S2S0N2_9STRA</name>
<protein>
    <recommendedName>
        <fullName evidence="9">UMP-CMP kinase</fullName>
        <ecNumber evidence="9">2.7.4.14</ecNumber>
    </recommendedName>
    <alternativeName>
        <fullName evidence="9">Deoxycytidylate kinase</fullName>
        <shortName evidence="9">CK</shortName>
        <shortName evidence="9">dCMP kinase</shortName>
    </alternativeName>
    <alternativeName>
        <fullName evidence="9">Uridine monophosphate/cytidine monophosphate kinase</fullName>
        <shortName evidence="9">UMP/CMP kinase</shortName>
        <shortName evidence="9">UMP/CMPK</shortName>
    </alternativeName>
</protein>
<dbReference type="InterPro" id="IPR033690">
    <property type="entry name" value="Adenylat_kinase_CS"/>
</dbReference>
<evidence type="ECO:0000256" key="2">
    <source>
        <dbReference type="ARBA" id="ARBA00022679"/>
    </source>
</evidence>
<keyword evidence="2 9" id="KW-0808">Transferase</keyword>
<comment type="cofactor">
    <cofactor evidence="9">
        <name>Mg(2+)</name>
        <dbReference type="ChEBI" id="CHEBI:18420"/>
    </cofactor>
    <text evidence="9">Binds 1 Mg(2+) ion per monomer.</text>
</comment>
<feature type="binding site" evidence="9">
    <location>
        <position position="187"/>
    </location>
    <ligand>
        <name>a ribonucleoside 5'-phosphate</name>
        <dbReference type="ChEBI" id="CHEBI:58043"/>
    </ligand>
</feature>
<dbReference type="PANTHER" id="PTHR23359">
    <property type="entry name" value="NUCLEOTIDE KINASE"/>
    <property type="match status" value="1"/>
</dbReference>
<feature type="region of interest" description="LID" evidence="9">
    <location>
        <begin position="169"/>
        <end position="179"/>
    </location>
</feature>
<evidence type="ECO:0000256" key="6">
    <source>
        <dbReference type="ARBA" id="ARBA00022975"/>
    </source>
</evidence>
<dbReference type="EC" id="2.7.4.14" evidence="9"/>
<dbReference type="GO" id="GO:0005737">
    <property type="term" value="C:cytoplasm"/>
    <property type="evidence" value="ECO:0007669"/>
    <property type="project" value="UniProtKB-SubCell"/>
</dbReference>
<keyword evidence="4 9" id="KW-0418">Kinase</keyword>
<feature type="binding site" evidence="9">
    <location>
        <begin position="103"/>
        <end position="105"/>
    </location>
    <ligand>
        <name>a ribonucleoside 5'-phosphate</name>
        <dbReference type="ChEBI" id="CHEBI:58043"/>
    </ligand>
</feature>
<feature type="binding site" evidence="9">
    <location>
        <begin position="130"/>
        <end position="133"/>
    </location>
    <ligand>
        <name>a ribonucleoside 5'-phosphate</name>
        <dbReference type="ChEBI" id="CHEBI:58043"/>
    </ligand>
</feature>
<dbReference type="HAMAP" id="MF_03172">
    <property type="entry name" value="Adenylate_kinase_UMP_CMP_kin"/>
    <property type="match status" value="1"/>
</dbReference>
<dbReference type="SUPFAM" id="SSF52540">
    <property type="entry name" value="P-loop containing nucleoside triphosphate hydrolases"/>
    <property type="match status" value="1"/>
</dbReference>
<feature type="binding site" evidence="9">
    <location>
        <position position="215"/>
    </location>
    <ligand>
        <name>ATP</name>
        <dbReference type="ChEBI" id="CHEBI:30616"/>
    </ligand>
</feature>
<dbReference type="HAMAP" id="MF_00235">
    <property type="entry name" value="Adenylate_kinase_Adk"/>
    <property type="match status" value="1"/>
</dbReference>
<comment type="similarity">
    <text evidence="9">Belongs to the adenylate kinase family. UMP-CMP kinase subfamily.</text>
</comment>
<keyword evidence="6 9" id="KW-0665">Pyrimidine biosynthesis</keyword>
<keyword evidence="5 9" id="KW-0067">ATP-binding</keyword>
<dbReference type="EMBL" id="HBHJ01015042">
    <property type="protein sequence ID" value="CAD9686050.1"/>
    <property type="molecule type" value="Transcribed_RNA"/>
</dbReference>
<sequence>MAFLAGAALAFAGGLGAGGVVLRRIGTLQTAEDEAGDAASQAAGAKSVVFVLGGPGSGKGTNCDRIVKEFGYTHLSAGDLLRQERRSGSKLGDLIEEYIREGNIVPSEITVKLLLAAMEASGGSRFLIDGFPRNQANLDAWNAQVQDCEVACVLVLECSEAVMEQRLLLRGQTSGRSDDNSSAIKKRFRTHREETLPIIAYYDQLGKTRQVDSGREIDTVYADVQAVFRDLAAPNGTVAVDVKS</sequence>
<feature type="binding site" evidence="9">
    <location>
        <begin position="56"/>
        <end position="61"/>
    </location>
    <ligand>
        <name>ATP</name>
        <dbReference type="ChEBI" id="CHEBI:30616"/>
    </ligand>
</feature>
<dbReference type="AlphaFoldDB" id="A0A7S2S0N2"/>
<evidence type="ECO:0000256" key="4">
    <source>
        <dbReference type="ARBA" id="ARBA00022777"/>
    </source>
</evidence>
<evidence type="ECO:0000256" key="8">
    <source>
        <dbReference type="ARBA" id="ARBA00048116"/>
    </source>
</evidence>
<dbReference type="InterPro" id="IPR027417">
    <property type="entry name" value="P-loop_NTPase"/>
</dbReference>
<dbReference type="CDD" id="cd01428">
    <property type="entry name" value="ADK"/>
    <property type="match status" value="1"/>
</dbReference>
<keyword evidence="7 9" id="KW-0539">Nucleus</keyword>
<dbReference type="PRINTS" id="PR00094">
    <property type="entry name" value="ADENYLTKNASE"/>
</dbReference>
<comment type="catalytic activity">
    <reaction evidence="8 9">
        <text>UMP + ATP = UDP + ADP</text>
        <dbReference type="Rhea" id="RHEA:24400"/>
        <dbReference type="ChEBI" id="CHEBI:30616"/>
        <dbReference type="ChEBI" id="CHEBI:57865"/>
        <dbReference type="ChEBI" id="CHEBI:58223"/>
        <dbReference type="ChEBI" id="CHEBI:456216"/>
        <dbReference type="EC" id="2.7.4.14"/>
    </reaction>
</comment>
<dbReference type="GO" id="GO:0005634">
    <property type="term" value="C:nucleus"/>
    <property type="evidence" value="ECO:0007669"/>
    <property type="project" value="UniProtKB-SubCell"/>
</dbReference>
<dbReference type="GO" id="GO:0016776">
    <property type="term" value="F:phosphotransferase activity, phosphate group as acceptor"/>
    <property type="evidence" value="ECO:0007669"/>
    <property type="project" value="InterPro"/>
</dbReference>
<comment type="domain">
    <text evidence="9">Consists of three domains, a large central CORE domain and two small peripheral domains, NMPbind and LID, which undergo movements during catalysis. The LID domain closes over the site of phosphoryl transfer upon ATP binding. Assembling and dissambling the active center during each catalytic cycle provides an effective means to prevent ATP hydrolysis.</text>
</comment>
<dbReference type="PROSITE" id="PS00113">
    <property type="entry name" value="ADENYLATE_KINASE"/>
    <property type="match status" value="1"/>
</dbReference>
<dbReference type="GO" id="GO:0009123">
    <property type="term" value="P:nucleoside monophosphate metabolic process"/>
    <property type="evidence" value="ECO:0007669"/>
    <property type="project" value="UniProtKB-ARBA"/>
</dbReference>
<accession>A0A7S2S0N2</accession>
<reference evidence="10" key="1">
    <citation type="submission" date="2021-01" db="EMBL/GenBank/DDBJ databases">
        <authorList>
            <person name="Corre E."/>
            <person name="Pelletier E."/>
            <person name="Niang G."/>
            <person name="Scheremetjew M."/>
            <person name="Finn R."/>
            <person name="Kale V."/>
            <person name="Holt S."/>
            <person name="Cochrane G."/>
            <person name="Meng A."/>
            <person name="Brown T."/>
            <person name="Cohen L."/>
        </authorList>
    </citation>
    <scope>NUCLEOTIDE SEQUENCE</scope>
    <source>
        <strain evidence="10">CCMP1243</strain>
    </source>
</reference>
<gene>
    <name evidence="10" type="ORF">RMAR1173_LOCUS9922</name>
</gene>
<evidence type="ECO:0000256" key="1">
    <source>
        <dbReference type="ARBA" id="ARBA00022490"/>
    </source>
</evidence>
<feature type="binding site" evidence="9">
    <location>
        <position position="170"/>
    </location>
    <ligand>
        <name>ATP</name>
        <dbReference type="ChEBI" id="CHEBI:30616"/>
    </ligand>
</feature>
<comment type="function">
    <text evidence="9">Catalyzes the phosphorylation of pyrimidine nucleoside monophosphates at the expense of ATP. Plays an important role in de novo pyrimidine nucleotide biosynthesis. Has preference for UMP and CMP as phosphate acceptors.</text>
</comment>
<feature type="binding site" evidence="9">
    <location>
        <position position="137"/>
    </location>
    <ligand>
        <name>CMP</name>
        <dbReference type="ChEBI" id="CHEBI:60377"/>
    </ligand>
</feature>
<keyword evidence="3 9" id="KW-0547">Nucleotide-binding</keyword>
<dbReference type="InterPro" id="IPR006266">
    <property type="entry name" value="UMP_CMP_kinase"/>
</dbReference>
<comment type="subunit">
    <text evidence="9">Monomer.</text>
</comment>
<dbReference type="GO" id="GO:0019205">
    <property type="term" value="F:nucleobase-containing compound kinase activity"/>
    <property type="evidence" value="ECO:0007669"/>
    <property type="project" value="InterPro"/>
</dbReference>
<dbReference type="GO" id="GO:0006207">
    <property type="term" value="P:'de novo' pyrimidine nucleobase biosynthetic process"/>
    <property type="evidence" value="ECO:0007669"/>
    <property type="project" value="InterPro"/>
</dbReference>
<dbReference type="Pfam" id="PF00406">
    <property type="entry name" value="ADK"/>
    <property type="match status" value="1"/>
</dbReference>
<evidence type="ECO:0000256" key="3">
    <source>
        <dbReference type="ARBA" id="ARBA00022741"/>
    </source>
</evidence>
<feature type="binding site" evidence="9">
    <location>
        <position position="176"/>
    </location>
    <ligand>
        <name>a ribonucleoside 5'-phosphate</name>
        <dbReference type="ChEBI" id="CHEBI:58043"/>
    </ligand>
</feature>
<evidence type="ECO:0000256" key="9">
    <source>
        <dbReference type="HAMAP-Rule" id="MF_03172"/>
    </source>
</evidence>
<comment type="subcellular location">
    <subcellularLocation>
        <location evidence="9">Cytoplasm</location>
    </subcellularLocation>
    <subcellularLocation>
        <location evidence="9">Nucleus</location>
    </subcellularLocation>
</comment>
<organism evidence="10">
    <name type="scientific">Rhizochromulina marina</name>
    <dbReference type="NCBI Taxonomy" id="1034831"/>
    <lineage>
        <taxon>Eukaryota</taxon>
        <taxon>Sar</taxon>
        <taxon>Stramenopiles</taxon>
        <taxon>Ochrophyta</taxon>
        <taxon>Dictyochophyceae</taxon>
        <taxon>Rhizochromulinales</taxon>
        <taxon>Rhizochromulina</taxon>
    </lineage>
</organism>
<feature type="binding site" evidence="9">
    <location>
        <position position="82"/>
    </location>
    <ligand>
        <name>a ribonucleoside 5'-phosphate</name>
        <dbReference type="ChEBI" id="CHEBI:58043"/>
    </ligand>
</feature>
<dbReference type="FunFam" id="3.40.50.300:FF:000315">
    <property type="entry name" value="Adenylate kinase 1"/>
    <property type="match status" value="1"/>
</dbReference>
<dbReference type="Gene3D" id="3.40.50.300">
    <property type="entry name" value="P-loop containing nucleotide triphosphate hydrolases"/>
    <property type="match status" value="1"/>
</dbReference>